<organism evidence="2 3">
    <name type="scientific">Candidatus Staskawiczbacteria bacterium RIFOXYC1_FULL_38_18</name>
    <dbReference type="NCBI Taxonomy" id="1802229"/>
    <lineage>
        <taxon>Bacteria</taxon>
        <taxon>Candidatus Staskawicziibacteriota</taxon>
    </lineage>
</organism>
<evidence type="ECO:0000313" key="3">
    <source>
        <dbReference type="Proteomes" id="UP000177751"/>
    </source>
</evidence>
<dbReference type="Proteomes" id="UP000177751">
    <property type="component" value="Unassembled WGS sequence"/>
</dbReference>
<comment type="caution">
    <text evidence="2">The sequence shown here is derived from an EMBL/GenBank/DDBJ whole genome shotgun (WGS) entry which is preliminary data.</text>
</comment>
<feature type="region of interest" description="Disordered" evidence="1">
    <location>
        <begin position="21"/>
        <end position="60"/>
    </location>
</feature>
<name>A0A1G2JE48_9BACT</name>
<protein>
    <submittedName>
        <fullName evidence="2">Uncharacterized protein</fullName>
    </submittedName>
</protein>
<evidence type="ECO:0000256" key="1">
    <source>
        <dbReference type="SAM" id="MobiDB-lite"/>
    </source>
</evidence>
<dbReference type="EMBL" id="MHPP01000014">
    <property type="protein sequence ID" value="OGZ84690.1"/>
    <property type="molecule type" value="Genomic_DNA"/>
</dbReference>
<accession>A0A1G2JE48</accession>
<dbReference type="STRING" id="1802229.A2401_01420"/>
<dbReference type="AlphaFoldDB" id="A0A1G2JE48"/>
<evidence type="ECO:0000313" key="2">
    <source>
        <dbReference type="EMBL" id="OGZ84690.1"/>
    </source>
</evidence>
<gene>
    <name evidence="2" type="ORF">A2401_01420</name>
</gene>
<feature type="compositionally biased region" description="Low complexity" evidence="1">
    <location>
        <begin position="49"/>
        <end position="60"/>
    </location>
</feature>
<sequence>MTRKEAMKSFKVVNPVVGGWRFETRKDNPGLFNTQRGAENPKGQKPGTGSNNGQNQSSNR</sequence>
<reference evidence="2 3" key="1">
    <citation type="journal article" date="2016" name="Nat. Commun.">
        <title>Thousands of microbial genomes shed light on interconnected biogeochemical processes in an aquifer system.</title>
        <authorList>
            <person name="Anantharaman K."/>
            <person name="Brown C.T."/>
            <person name="Hug L.A."/>
            <person name="Sharon I."/>
            <person name="Castelle C.J."/>
            <person name="Probst A.J."/>
            <person name="Thomas B.C."/>
            <person name="Singh A."/>
            <person name="Wilkins M.J."/>
            <person name="Karaoz U."/>
            <person name="Brodie E.L."/>
            <person name="Williams K.H."/>
            <person name="Hubbard S.S."/>
            <person name="Banfield J.F."/>
        </authorList>
    </citation>
    <scope>NUCLEOTIDE SEQUENCE [LARGE SCALE GENOMIC DNA]</scope>
</reference>
<proteinExistence type="predicted"/>